<accession>A0A9W9ST78</accession>
<name>A0A9W9ST78_9EURO</name>
<dbReference type="Proteomes" id="UP001147752">
    <property type="component" value="Unassembled WGS sequence"/>
</dbReference>
<dbReference type="EMBL" id="JAPZBT010000001">
    <property type="protein sequence ID" value="KAJ5384066.1"/>
    <property type="molecule type" value="Genomic_DNA"/>
</dbReference>
<comment type="caution">
    <text evidence="2">The sequence shown here is derived from an EMBL/GenBank/DDBJ whole genome shotgun (WGS) entry which is preliminary data.</text>
</comment>
<evidence type="ECO:0000313" key="2">
    <source>
        <dbReference type="EMBL" id="KAJ5384066.1"/>
    </source>
</evidence>
<dbReference type="AlphaFoldDB" id="A0A9W9ST78"/>
<organism evidence="2 3">
    <name type="scientific">Penicillium concentricum</name>
    <dbReference type="NCBI Taxonomy" id="293559"/>
    <lineage>
        <taxon>Eukaryota</taxon>
        <taxon>Fungi</taxon>
        <taxon>Dikarya</taxon>
        <taxon>Ascomycota</taxon>
        <taxon>Pezizomycotina</taxon>
        <taxon>Eurotiomycetes</taxon>
        <taxon>Eurotiomycetidae</taxon>
        <taxon>Eurotiales</taxon>
        <taxon>Aspergillaceae</taxon>
        <taxon>Penicillium</taxon>
    </lineage>
</organism>
<proteinExistence type="predicted"/>
<gene>
    <name evidence="2" type="ORF">N7517_001977</name>
</gene>
<dbReference type="RefSeq" id="XP_056583842.1">
    <property type="nucleotide sequence ID" value="XM_056719707.1"/>
</dbReference>
<feature type="compositionally biased region" description="Polar residues" evidence="1">
    <location>
        <begin position="1"/>
        <end position="19"/>
    </location>
</feature>
<dbReference type="GeneID" id="81458890"/>
<keyword evidence="3" id="KW-1185">Reference proteome</keyword>
<evidence type="ECO:0000256" key="1">
    <source>
        <dbReference type="SAM" id="MobiDB-lite"/>
    </source>
</evidence>
<reference evidence="2" key="1">
    <citation type="submission" date="2022-12" db="EMBL/GenBank/DDBJ databases">
        <authorList>
            <person name="Petersen C."/>
        </authorList>
    </citation>
    <scope>NUCLEOTIDE SEQUENCE</scope>
    <source>
        <strain evidence="2">IBT 3081</strain>
    </source>
</reference>
<protein>
    <submittedName>
        <fullName evidence="2">Uncharacterized protein</fullName>
    </submittedName>
</protein>
<sequence>MSGQDSSVAPRQRSTSGSAFSKHDEAYGHQAPFVPGPGRHASRLDHVQRQGPLDYDQTYPND</sequence>
<evidence type="ECO:0000313" key="3">
    <source>
        <dbReference type="Proteomes" id="UP001147752"/>
    </source>
</evidence>
<feature type="region of interest" description="Disordered" evidence="1">
    <location>
        <begin position="1"/>
        <end position="62"/>
    </location>
</feature>
<reference evidence="2" key="2">
    <citation type="journal article" date="2023" name="IMA Fungus">
        <title>Comparative genomic study of the Penicillium genus elucidates a diverse pangenome and 15 lateral gene transfer events.</title>
        <authorList>
            <person name="Petersen C."/>
            <person name="Sorensen T."/>
            <person name="Nielsen M.R."/>
            <person name="Sondergaard T.E."/>
            <person name="Sorensen J.L."/>
            <person name="Fitzpatrick D.A."/>
            <person name="Frisvad J.C."/>
            <person name="Nielsen K.L."/>
        </authorList>
    </citation>
    <scope>NUCLEOTIDE SEQUENCE</scope>
    <source>
        <strain evidence="2">IBT 3081</strain>
    </source>
</reference>